<feature type="transmembrane region" description="Helical" evidence="7">
    <location>
        <begin position="518"/>
        <end position="535"/>
    </location>
</feature>
<keyword evidence="4 7" id="KW-1133">Transmembrane helix</keyword>
<evidence type="ECO:0000256" key="6">
    <source>
        <dbReference type="SAM" id="MobiDB-lite"/>
    </source>
</evidence>
<keyword evidence="5 7" id="KW-0472">Membrane</keyword>
<dbReference type="SUPFAM" id="SSF103473">
    <property type="entry name" value="MFS general substrate transporter"/>
    <property type="match status" value="1"/>
</dbReference>
<evidence type="ECO:0000313" key="10">
    <source>
        <dbReference type="Proteomes" id="UP000440578"/>
    </source>
</evidence>
<evidence type="ECO:0000256" key="4">
    <source>
        <dbReference type="ARBA" id="ARBA00022989"/>
    </source>
</evidence>
<dbReference type="Proteomes" id="UP000440578">
    <property type="component" value="Unassembled WGS sequence"/>
</dbReference>
<evidence type="ECO:0000256" key="1">
    <source>
        <dbReference type="ARBA" id="ARBA00004141"/>
    </source>
</evidence>
<comment type="caution">
    <text evidence="9">The sequence shown here is derived from an EMBL/GenBank/DDBJ whole genome shotgun (WGS) entry which is preliminary data.</text>
</comment>
<evidence type="ECO:0000259" key="8">
    <source>
        <dbReference type="Pfam" id="PF12832"/>
    </source>
</evidence>
<dbReference type="AlphaFoldDB" id="A0A6A4WBN9"/>
<dbReference type="EMBL" id="VIIS01000949">
    <property type="protein sequence ID" value="KAF0303403.1"/>
    <property type="molecule type" value="Genomic_DNA"/>
</dbReference>
<organism evidence="9 10">
    <name type="scientific">Amphibalanus amphitrite</name>
    <name type="common">Striped barnacle</name>
    <name type="synonym">Balanus amphitrite</name>
    <dbReference type="NCBI Taxonomy" id="1232801"/>
    <lineage>
        <taxon>Eukaryota</taxon>
        <taxon>Metazoa</taxon>
        <taxon>Ecdysozoa</taxon>
        <taxon>Arthropoda</taxon>
        <taxon>Crustacea</taxon>
        <taxon>Multicrustacea</taxon>
        <taxon>Cirripedia</taxon>
        <taxon>Thoracica</taxon>
        <taxon>Thoracicalcarea</taxon>
        <taxon>Balanomorpha</taxon>
        <taxon>Balanoidea</taxon>
        <taxon>Balanidae</taxon>
        <taxon>Amphibalaninae</taxon>
        <taxon>Amphibalanus</taxon>
    </lineage>
</organism>
<feature type="transmembrane region" description="Helical" evidence="7">
    <location>
        <begin position="467"/>
        <end position="487"/>
    </location>
</feature>
<dbReference type="OrthoDB" id="10056177at2759"/>
<dbReference type="Gene3D" id="1.20.1250.20">
    <property type="entry name" value="MFS general substrate transporter like domains"/>
    <property type="match status" value="3"/>
</dbReference>
<evidence type="ECO:0000256" key="2">
    <source>
        <dbReference type="ARBA" id="ARBA00005241"/>
    </source>
</evidence>
<evidence type="ECO:0000256" key="3">
    <source>
        <dbReference type="ARBA" id="ARBA00022692"/>
    </source>
</evidence>
<feature type="transmembrane region" description="Helical" evidence="7">
    <location>
        <begin position="388"/>
        <end position="408"/>
    </location>
</feature>
<gene>
    <name evidence="9" type="primary">MFSD6_3</name>
    <name evidence="9" type="ORF">FJT64_024640</name>
</gene>
<evidence type="ECO:0000256" key="7">
    <source>
        <dbReference type="SAM" id="Phobius"/>
    </source>
</evidence>
<dbReference type="PROSITE" id="PS50096">
    <property type="entry name" value="IQ"/>
    <property type="match status" value="1"/>
</dbReference>
<name>A0A6A4WBN9_AMPAM</name>
<comment type="similarity">
    <text evidence="2">Belongs to the major facilitator superfamily. MFSD6 family.</text>
</comment>
<feature type="transmembrane region" description="Helical" evidence="7">
    <location>
        <begin position="284"/>
        <end position="304"/>
    </location>
</feature>
<dbReference type="Pfam" id="PF12832">
    <property type="entry name" value="MFS_1_like"/>
    <property type="match status" value="1"/>
</dbReference>
<keyword evidence="3 7" id="KW-0812">Transmembrane</keyword>
<feature type="transmembrane region" description="Helical" evidence="7">
    <location>
        <begin position="494"/>
        <end position="512"/>
    </location>
</feature>
<feature type="transmembrane region" description="Helical" evidence="7">
    <location>
        <begin position="358"/>
        <end position="382"/>
    </location>
</feature>
<feature type="transmembrane region" description="Helical" evidence="7">
    <location>
        <begin position="39"/>
        <end position="60"/>
    </location>
</feature>
<dbReference type="PANTHER" id="PTHR16172">
    <property type="entry name" value="MAJOR FACILITATOR SUPERFAMILY DOMAIN-CONTAINING PROTEIN 6-LIKE"/>
    <property type="match status" value="1"/>
</dbReference>
<accession>A0A6A4WBN9</accession>
<feature type="region of interest" description="Disordered" evidence="6">
    <location>
        <begin position="1"/>
        <end position="22"/>
    </location>
</feature>
<keyword evidence="10" id="KW-1185">Reference proteome</keyword>
<evidence type="ECO:0000256" key="5">
    <source>
        <dbReference type="ARBA" id="ARBA00023136"/>
    </source>
</evidence>
<feature type="domain" description="Major facilitator superfamily associated" evidence="8">
    <location>
        <begin position="37"/>
        <end position="511"/>
    </location>
</feature>
<sequence length="578" mass="62436">MGTTAEGNGVAEANGNSGQPPAPPRKWYHINKQFMPIKLIYFCCHAAGISILPLLTLHMTSIGLTFADVAQVYLFMPVASFLGPPVIGFLADRTGRIRDLYIGCLVMHCVFHHALLFVPPSPHTTPEALAASANGTALSCTDWPPPSCANLTRSLHCHLECPPDSEGELLACPAGDSCLSVGAAAELVLQLGADGCQLPALLTDNVTELELAHAELSCPDGCRLECAPGDELPISDRTTYWTYFFLRLAATFFLAPAFTLLDATCLAVVKEFRSPGQNFGRQRVGGIIASVIMPPLVGAIIDAVSTPGATDYSPAFYAMEICMVLTIVTIFVFHLHVSLPEKAHIGQLFKVLRRPEALVFILVVAILGSMWGFLESFLFVFLKKLKAPTYMLGLTMTVAGLASIPANWWSDAICSRIGHINILIISFFGYLARYVGYSYIRNPWLAFPFELLEVATTHLMWNSAATYAGQLAPPGLLATLTGFAGALHYSFGRGIGSFLGGYLMALFGPVIAMRSMGVASGVCGVLYAVAFYGCLRGHMTRRELRQRQKALARQQSEKFGEGPHEMAAMLEEVGMAAK</sequence>
<proteinExistence type="inferred from homology"/>
<dbReference type="PANTHER" id="PTHR16172:SF41">
    <property type="entry name" value="MAJOR FACILITATOR SUPERFAMILY DOMAIN-CONTAINING PROTEIN 6-LIKE"/>
    <property type="match status" value="1"/>
</dbReference>
<feature type="transmembrane region" description="Helical" evidence="7">
    <location>
        <begin position="316"/>
        <end position="337"/>
    </location>
</feature>
<dbReference type="InterPro" id="IPR024989">
    <property type="entry name" value="MFS_assoc_dom"/>
</dbReference>
<comment type="subcellular location">
    <subcellularLocation>
        <location evidence="1">Membrane</location>
        <topology evidence="1">Multi-pass membrane protein</topology>
    </subcellularLocation>
</comment>
<feature type="transmembrane region" description="Helical" evidence="7">
    <location>
        <begin position="72"/>
        <end position="91"/>
    </location>
</feature>
<evidence type="ECO:0000313" key="9">
    <source>
        <dbReference type="EMBL" id="KAF0303403.1"/>
    </source>
</evidence>
<feature type="transmembrane region" description="Helical" evidence="7">
    <location>
        <begin position="420"/>
        <end position="440"/>
    </location>
</feature>
<dbReference type="GO" id="GO:0016020">
    <property type="term" value="C:membrane"/>
    <property type="evidence" value="ECO:0007669"/>
    <property type="project" value="UniProtKB-SubCell"/>
</dbReference>
<dbReference type="InterPro" id="IPR051717">
    <property type="entry name" value="MFS_MFSD6"/>
</dbReference>
<reference evidence="9 10" key="1">
    <citation type="submission" date="2019-07" db="EMBL/GenBank/DDBJ databases">
        <title>Draft genome assembly of a fouling barnacle, Amphibalanus amphitrite (Darwin, 1854): The first reference genome for Thecostraca.</title>
        <authorList>
            <person name="Kim W."/>
        </authorList>
    </citation>
    <scope>NUCLEOTIDE SEQUENCE [LARGE SCALE GENOMIC DNA]</scope>
    <source>
        <strain evidence="9">SNU_AA5</strain>
        <tissue evidence="9">Soma without cirri and trophi</tissue>
    </source>
</reference>
<dbReference type="InterPro" id="IPR036259">
    <property type="entry name" value="MFS_trans_sf"/>
</dbReference>
<protein>
    <submittedName>
        <fullName evidence="9">Major facilitator superfamily domain-containing protein 6</fullName>
    </submittedName>
</protein>